<protein>
    <submittedName>
        <fullName evidence="1">Uncharacterized protein</fullName>
    </submittedName>
</protein>
<name>A0ACB9E1B2_CICIN</name>
<dbReference type="Proteomes" id="UP001055811">
    <property type="component" value="Linkage Group LG04"/>
</dbReference>
<gene>
    <name evidence="1" type="ORF">L2E82_24805</name>
</gene>
<proteinExistence type="predicted"/>
<sequence>MKELPPSTQTGEVSDGHSGSGSTSANGPGQLVFENAPKRKRSVLDQYVLTSVERLSKQLIDFAHQQPELYLNRPVDGDVLVDRADATTSTPLGTALGALLLVPPPQVPLPQDIKPTNSESAYTMETTTSDLAGNDDDQGEPPAI</sequence>
<accession>A0ACB9E1B2</accession>
<comment type="caution">
    <text evidence="1">The sequence shown here is derived from an EMBL/GenBank/DDBJ whole genome shotgun (WGS) entry which is preliminary data.</text>
</comment>
<keyword evidence="2" id="KW-1185">Reference proteome</keyword>
<reference evidence="2" key="1">
    <citation type="journal article" date="2022" name="Mol. Ecol. Resour.">
        <title>The genomes of chicory, endive, great burdock and yacon provide insights into Asteraceae palaeo-polyploidization history and plant inulin production.</title>
        <authorList>
            <person name="Fan W."/>
            <person name="Wang S."/>
            <person name="Wang H."/>
            <person name="Wang A."/>
            <person name="Jiang F."/>
            <person name="Liu H."/>
            <person name="Zhao H."/>
            <person name="Xu D."/>
            <person name="Zhang Y."/>
        </authorList>
    </citation>
    <scope>NUCLEOTIDE SEQUENCE [LARGE SCALE GENOMIC DNA]</scope>
    <source>
        <strain evidence="2">cv. Punajuju</strain>
    </source>
</reference>
<evidence type="ECO:0000313" key="1">
    <source>
        <dbReference type="EMBL" id="KAI3752768.1"/>
    </source>
</evidence>
<reference evidence="1 2" key="2">
    <citation type="journal article" date="2022" name="Mol. Ecol. Resour.">
        <title>The genomes of chicory, endive, great burdock and yacon provide insights into Asteraceae paleo-polyploidization history and plant inulin production.</title>
        <authorList>
            <person name="Fan W."/>
            <person name="Wang S."/>
            <person name="Wang H."/>
            <person name="Wang A."/>
            <person name="Jiang F."/>
            <person name="Liu H."/>
            <person name="Zhao H."/>
            <person name="Xu D."/>
            <person name="Zhang Y."/>
        </authorList>
    </citation>
    <scope>NUCLEOTIDE SEQUENCE [LARGE SCALE GENOMIC DNA]</scope>
    <source>
        <strain evidence="2">cv. Punajuju</strain>
        <tissue evidence="1">Leaves</tissue>
    </source>
</reference>
<organism evidence="1 2">
    <name type="scientific">Cichorium intybus</name>
    <name type="common">Chicory</name>
    <dbReference type="NCBI Taxonomy" id="13427"/>
    <lineage>
        <taxon>Eukaryota</taxon>
        <taxon>Viridiplantae</taxon>
        <taxon>Streptophyta</taxon>
        <taxon>Embryophyta</taxon>
        <taxon>Tracheophyta</taxon>
        <taxon>Spermatophyta</taxon>
        <taxon>Magnoliopsida</taxon>
        <taxon>eudicotyledons</taxon>
        <taxon>Gunneridae</taxon>
        <taxon>Pentapetalae</taxon>
        <taxon>asterids</taxon>
        <taxon>campanulids</taxon>
        <taxon>Asterales</taxon>
        <taxon>Asteraceae</taxon>
        <taxon>Cichorioideae</taxon>
        <taxon>Cichorieae</taxon>
        <taxon>Cichoriinae</taxon>
        <taxon>Cichorium</taxon>
    </lineage>
</organism>
<dbReference type="EMBL" id="CM042012">
    <property type="protein sequence ID" value="KAI3752768.1"/>
    <property type="molecule type" value="Genomic_DNA"/>
</dbReference>
<evidence type="ECO:0000313" key="2">
    <source>
        <dbReference type="Proteomes" id="UP001055811"/>
    </source>
</evidence>